<proteinExistence type="inferred from homology"/>
<keyword evidence="2" id="KW-0719">Serine esterase</keyword>
<keyword evidence="3 6" id="KW-0378">Hydrolase</keyword>
<accession>A0A4P6P8L1</accession>
<dbReference type="InterPro" id="IPR000073">
    <property type="entry name" value="AB_hydrolase_1"/>
</dbReference>
<gene>
    <name evidence="6" type="ORF">EMK97_09325</name>
</gene>
<dbReference type="GO" id="GO:0047372">
    <property type="term" value="F:monoacylglycerol lipase activity"/>
    <property type="evidence" value="ECO:0007669"/>
    <property type="project" value="TreeGrafter"/>
</dbReference>
<dbReference type="EMBL" id="CP034759">
    <property type="protein sequence ID" value="QBG35902.1"/>
    <property type="molecule type" value="Genomic_DNA"/>
</dbReference>
<evidence type="ECO:0000313" key="6">
    <source>
        <dbReference type="EMBL" id="QBG35902.1"/>
    </source>
</evidence>
<sequence length="324" mass="36660">MPTQSNFKAAWWLSNPHLQTLGAKIFQRKKIITYPEILTLPDGDFVELAWTETPQHQNTKPIVVVLHGLEGSKNSHYARSILSTIKTNGWIGLLMHFRGCGQQTNRLAKSYHSGDTRDIYYLTSQLQQRFKHCQFSALGFSLGGNVLTKYLAKYPDNPYQAAAVICAPLDLASCSERINSGFSRVYQKYLLDMLKASALKKIKAQLISHICTAKLKAIETIKEFDEKITAPLNGFSDAMDYYQQASGKTTIQEIKQPCLFIHASDDPFLNHQQTLPKEPLPAHLTFEISNKGGHVGFITGKNPFKPKFWLEQRVPEFFANYFAI</sequence>
<feature type="domain" description="AB hydrolase-1" evidence="5">
    <location>
        <begin position="61"/>
        <end position="300"/>
    </location>
</feature>
<feature type="active site" description="Charge relay system" evidence="4">
    <location>
        <position position="266"/>
    </location>
</feature>
<dbReference type="PROSITE" id="PS01133">
    <property type="entry name" value="UPF0017"/>
    <property type="match status" value="1"/>
</dbReference>
<dbReference type="InterPro" id="IPR012020">
    <property type="entry name" value="ABHD4"/>
</dbReference>
<protein>
    <submittedName>
        <fullName evidence="6">Hydrolase</fullName>
    </submittedName>
</protein>
<dbReference type="NCBIfam" id="NF008218">
    <property type="entry name" value="PRK10985.1"/>
    <property type="match status" value="1"/>
</dbReference>
<dbReference type="RefSeq" id="WP_130601530.1">
    <property type="nucleotide sequence ID" value="NZ_CP034759.1"/>
</dbReference>
<dbReference type="PANTHER" id="PTHR10794:SF94">
    <property type="entry name" value="ESTERASE YHET-RELATED"/>
    <property type="match status" value="1"/>
</dbReference>
<reference evidence="6 7" key="1">
    <citation type="submission" date="2018-12" db="EMBL/GenBank/DDBJ databases">
        <title>Complete genome of Litorilituus sediminis.</title>
        <authorList>
            <person name="Liu A."/>
            <person name="Rong J."/>
        </authorList>
    </citation>
    <scope>NUCLEOTIDE SEQUENCE [LARGE SCALE GENOMIC DNA]</scope>
    <source>
        <strain evidence="6 7">JCM 17549</strain>
    </source>
</reference>
<organism evidence="6 7">
    <name type="scientific">Litorilituus sediminis</name>
    <dbReference type="NCBI Taxonomy" id="718192"/>
    <lineage>
        <taxon>Bacteria</taxon>
        <taxon>Pseudomonadati</taxon>
        <taxon>Pseudomonadota</taxon>
        <taxon>Gammaproteobacteria</taxon>
        <taxon>Alteromonadales</taxon>
        <taxon>Colwelliaceae</taxon>
        <taxon>Litorilituus</taxon>
    </lineage>
</organism>
<keyword evidence="7" id="KW-1185">Reference proteome</keyword>
<dbReference type="InterPro" id="IPR050960">
    <property type="entry name" value="AB_hydrolase_4_sf"/>
</dbReference>
<dbReference type="GO" id="GO:0034338">
    <property type="term" value="F:short-chain carboxylesterase activity"/>
    <property type="evidence" value="ECO:0007669"/>
    <property type="project" value="TreeGrafter"/>
</dbReference>
<dbReference type="PANTHER" id="PTHR10794">
    <property type="entry name" value="ABHYDROLASE DOMAIN-CONTAINING PROTEIN"/>
    <property type="match status" value="1"/>
</dbReference>
<dbReference type="PIRSF" id="PIRSF005211">
    <property type="entry name" value="Ab_hydro_YheT"/>
    <property type="match status" value="1"/>
</dbReference>
<evidence type="ECO:0000259" key="5">
    <source>
        <dbReference type="Pfam" id="PF00561"/>
    </source>
</evidence>
<feature type="active site" description="Charge relay system" evidence="4">
    <location>
        <position position="141"/>
    </location>
</feature>
<dbReference type="OrthoDB" id="332676at2"/>
<name>A0A4P6P8L1_9GAMM</name>
<dbReference type="Pfam" id="PF00561">
    <property type="entry name" value="Abhydrolase_1"/>
    <property type="match status" value="1"/>
</dbReference>
<dbReference type="InterPro" id="IPR029058">
    <property type="entry name" value="AB_hydrolase_fold"/>
</dbReference>
<dbReference type="KEGG" id="lsd:EMK97_09325"/>
<dbReference type="AlphaFoldDB" id="A0A4P6P8L1"/>
<dbReference type="InterPro" id="IPR000952">
    <property type="entry name" value="AB_hydrolase_4_CS"/>
</dbReference>
<dbReference type="SUPFAM" id="SSF53474">
    <property type="entry name" value="alpha/beta-Hydrolases"/>
    <property type="match status" value="1"/>
</dbReference>
<dbReference type="Proteomes" id="UP000290244">
    <property type="component" value="Chromosome"/>
</dbReference>
<evidence type="ECO:0000256" key="3">
    <source>
        <dbReference type="ARBA" id="ARBA00022801"/>
    </source>
</evidence>
<dbReference type="Gene3D" id="3.40.50.1820">
    <property type="entry name" value="alpha/beta hydrolase"/>
    <property type="match status" value="1"/>
</dbReference>
<comment type="similarity">
    <text evidence="1">Belongs to the AB hydrolase superfamily. AB hydrolase 4 family.</text>
</comment>
<evidence type="ECO:0000256" key="1">
    <source>
        <dbReference type="ARBA" id="ARBA00010884"/>
    </source>
</evidence>
<evidence type="ECO:0000256" key="4">
    <source>
        <dbReference type="PIRSR" id="PIRSR005211-1"/>
    </source>
</evidence>
<evidence type="ECO:0000256" key="2">
    <source>
        <dbReference type="ARBA" id="ARBA00022487"/>
    </source>
</evidence>
<evidence type="ECO:0000313" key="7">
    <source>
        <dbReference type="Proteomes" id="UP000290244"/>
    </source>
</evidence>
<feature type="active site" description="Charge relay system" evidence="4">
    <location>
        <position position="294"/>
    </location>
</feature>